<reference evidence="2" key="1">
    <citation type="journal article" date="2022" name="Mol. Ecol. Resour.">
        <title>The genomes of chicory, endive, great burdock and yacon provide insights into Asteraceae palaeo-polyploidization history and plant inulin production.</title>
        <authorList>
            <person name="Fan W."/>
            <person name="Wang S."/>
            <person name="Wang H."/>
            <person name="Wang A."/>
            <person name="Jiang F."/>
            <person name="Liu H."/>
            <person name="Zhao H."/>
            <person name="Xu D."/>
            <person name="Zhang Y."/>
        </authorList>
    </citation>
    <scope>NUCLEOTIDE SEQUENCE [LARGE SCALE GENOMIC DNA]</scope>
    <source>
        <strain evidence="2">cv. Yunnan</strain>
    </source>
</reference>
<evidence type="ECO:0000313" key="1">
    <source>
        <dbReference type="EMBL" id="KAI3726617.1"/>
    </source>
</evidence>
<sequence length="69" mass="7326">MSRPDVSAVGWGPIGASSCKPGTEISELGLKLKAPNGVGGVVLFSSKFRSTPSLSFQNTFQFNRFIPSH</sequence>
<keyword evidence="2" id="KW-1185">Reference proteome</keyword>
<accession>A0ACB9BX26</accession>
<comment type="caution">
    <text evidence="1">The sequence shown here is derived from an EMBL/GenBank/DDBJ whole genome shotgun (WGS) entry which is preliminary data.</text>
</comment>
<dbReference type="EMBL" id="CM042039">
    <property type="protein sequence ID" value="KAI3726617.1"/>
    <property type="molecule type" value="Genomic_DNA"/>
</dbReference>
<gene>
    <name evidence="1" type="ORF">L1987_66415</name>
</gene>
<name>A0ACB9BX26_9ASTR</name>
<proteinExistence type="predicted"/>
<evidence type="ECO:0000313" key="2">
    <source>
        <dbReference type="Proteomes" id="UP001056120"/>
    </source>
</evidence>
<dbReference type="Proteomes" id="UP001056120">
    <property type="component" value="Linkage Group LG22"/>
</dbReference>
<reference evidence="1 2" key="2">
    <citation type="journal article" date="2022" name="Mol. Ecol. Resour.">
        <title>The genomes of chicory, endive, great burdock and yacon provide insights into Asteraceae paleo-polyploidization history and plant inulin production.</title>
        <authorList>
            <person name="Fan W."/>
            <person name="Wang S."/>
            <person name="Wang H."/>
            <person name="Wang A."/>
            <person name="Jiang F."/>
            <person name="Liu H."/>
            <person name="Zhao H."/>
            <person name="Xu D."/>
            <person name="Zhang Y."/>
        </authorList>
    </citation>
    <scope>NUCLEOTIDE SEQUENCE [LARGE SCALE GENOMIC DNA]</scope>
    <source>
        <strain evidence="2">cv. Yunnan</strain>
        <tissue evidence="1">Leaves</tissue>
    </source>
</reference>
<protein>
    <submittedName>
        <fullName evidence="1">Uncharacterized protein</fullName>
    </submittedName>
</protein>
<organism evidence="1 2">
    <name type="scientific">Smallanthus sonchifolius</name>
    <dbReference type="NCBI Taxonomy" id="185202"/>
    <lineage>
        <taxon>Eukaryota</taxon>
        <taxon>Viridiplantae</taxon>
        <taxon>Streptophyta</taxon>
        <taxon>Embryophyta</taxon>
        <taxon>Tracheophyta</taxon>
        <taxon>Spermatophyta</taxon>
        <taxon>Magnoliopsida</taxon>
        <taxon>eudicotyledons</taxon>
        <taxon>Gunneridae</taxon>
        <taxon>Pentapetalae</taxon>
        <taxon>asterids</taxon>
        <taxon>campanulids</taxon>
        <taxon>Asterales</taxon>
        <taxon>Asteraceae</taxon>
        <taxon>Asteroideae</taxon>
        <taxon>Heliantheae alliance</taxon>
        <taxon>Millerieae</taxon>
        <taxon>Smallanthus</taxon>
    </lineage>
</organism>